<dbReference type="PANTHER" id="PTHR11851:SF49">
    <property type="entry name" value="MITOCHONDRIAL-PROCESSING PEPTIDASE SUBUNIT ALPHA"/>
    <property type="match status" value="1"/>
</dbReference>
<evidence type="ECO:0000259" key="8">
    <source>
        <dbReference type="Pfam" id="PF05193"/>
    </source>
</evidence>
<dbReference type="Gene3D" id="3.30.830.10">
    <property type="entry name" value="Metalloenzyme, LuxS/M16 peptidase-like"/>
    <property type="match status" value="2"/>
</dbReference>
<proteinExistence type="inferred from homology"/>
<reference evidence="9" key="1">
    <citation type="journal article" date="2020" name="Fungal Divers.">
        <title>Resolving the Mortierellaceae phylogeny through synthesis of multi-gene phylogenetics and phylogenomics.</title>
        <authorList>
            <person name="Vandepol N."/>
            <person name="Liber J."/>
            <person name="Desiro A."/>
            <person name="Na H."/>
            <person name="Kennedy M."/>
            <person name="Barry K."/>
            <person name="Grigoriev I.V."/>
            <person name="Miller A.N."/>
            <person name="O'Donnell K."/>
            <person name="Stajich J.E."/>
            <person name="Bonito G."/>
        </authorList>
    </citation>
    <scope>NUCLEOTIDE SEQUENCE</scope>
    <source>
        <strain evidence="9">KOD1015</strain>
    </source>
</reference>
<feature type="compositionally biased region" description="Low complexity" evidence="6">
    <location>
        <begin position="278"/>
        <end position="288"/>
    </location>
</feature>
<evidence type="ECO:0000256" key="4">
    <source>
        <dbReference type="ARBA" id="ARBA00032315"/>
    </source>
</evidence>
<evidence type="ECO:0000313" key="10">
    <source>
        <dbReference type="Proteomes" id="UP000780801"/>
    </source>
</evidence>
<dbReference type="GO" id="GO:0004222">
    <property type="term" value="F:metalloendopeptidase activity"/>
    <property type="evidence" value="ECO:0007669"/>
    <property type="project" value="InterPro"/>
</dbReference>
<comment type="caution">
    <text evidence="9">The sequence shown here is derived from an EMBL/GenBank/DDBJ whole genome shotgun (WGS) entry which is preliminary data.</text>
</comment>
<dbReference type="PANTHER" id="PTHR11851">
    <property type="entry name" value="METALLOPROTEASE"/>
    <property type="match status" value="1"/>
</dbReference>
<evidence type="ECO:0000313" key="9">
    <source>
        <dbReference type="EMBL" id="KAF9585503.1"/>
    </source>
</evidence>
<evidence type="ECO:0000256" key="3">
    <source>
        <dbReference type="ARBA" id="ARBA00030006"/>
    </source>
</evidence>
<evidence type="ECO:0000256" key="5">
    <source>
        <dbReference type="RuleBase" id="RU004447"/>
    </source>
</evidence>
<evidence type="ECO:0000256" key="1">
    <source>
        <dbReference type="ARBA" id="ARBA00002123"/>
    </source>
</evidence>
<comment type="function">
    <text evidence="1">Substrate recognition and binding subunit of the essential mitochondrial processing protease (MPP), which cleaves the mitochondrial sequence off newly imported precursors proteins.</text>
</comment>
<gene>
    <name evidence="9" type="primary">MAS2</name>
    <name evidence="9" type="ORF">BGW38_002054</name>
</gene>
<comment type="similarity">
    <text evidence="2 5">Belongs to the peptidase M16 family.</text>
</comment>
<dbReference type="GO" id="GO:0006627">
    <property type="term" value="P:protein processing involved in protein targeting to mitochondrion"/>
    <property type="evidence" value="ECO:0007669"/>
    <property type="project" value="TreeGrafter"/>
</dbReference>
<feature type="domain" description="Peptidase M16 N-terminal" evidence="7">
    <location>
        <begin position="79"/>
        <end position="225"/>
    </location>
</feature>
<evidence type="ECO:0000259" key="7">
    <source>
        <dbReference type="Pfam" id="PF00675"/>
    </source>
</evidence>
<feature type="region of interest" description="Disordered" evidence="6">
    <location>
        <begin position="31"/>
        <end position="70"/>
    </location>
</feature>
<dbReference type="Pfam" id="PF05193">
    <property type="entry name" value="Peptidase_M16_C"/>
    <property type="match status" value="1"/>
</dbReference>
<feature type="compositionally biased region" description="Polar residues" evidence="6">
    <location>
        <begin position="48"/>
        <end position="70"/>
    </location>
</feature>
<dbReference type="Pfam" id="PF00675">
    <property type="entry name" value="Peptidase_M16"/>
    <property type="match status" value="1"/>
</dbReference>
<sequence length="564" mass="61353">MSKQLSSAIARHVLPFTKRATSVAKPMVARMSKHQQASLQSEDYIKPTTEQSKSAVTQRSSASSGGDTSKLTQLANGVRVATEASQGHFASLGVYVDAGSRFEDDYTRGVSHILDRLAFKSTKNRTSEKMVADLEAAGGNVMCSSSRESIMYQCALLPQDLPSMLEIMADTIQNPIISEVELEEQQVSAGHEINEYWQKPEAILPELLHTVAFKDNTLGNPLLCPIEKLETMSINNVKTFMNTWYKPERIVVAAVGADHDYVVDLTTKFFGDMKAPFSSSDSSSGSSSAPTTQPSKGGLFTSLFGKKQEQDAKGTNSTILRPNFDTLSQEKAHYTGGMCLIEDASQQFSHINVGFEGLSIHDDDIYALATLQLLLGGGSSFSAGGPGKGMYSRLFSNVLNHHAWIESCMCFNHCYSDSGLFGISGSCYPGYEQMLLEIIARELELTTRTTRGGILQVELDRAKNQLRSSVLMNLESKMVQVEDLGRQVQVHGYKVAADELCARIEKVTRQDMIRVARRVFGGGVAKVTGGSGLPSIVAQGNVKGLEGAEKVLAHHGLGNNPKWN</sequence>
<dbReference type="InterPro" id="IPR050361">
    <property type="entry name" value="MPP/UQCRC_Complex"/>
</dbReference>
<accession>A0A9P6KHW9</accession>
<evidence type="ECO:0000256" key="6">
    <source>
        <dbReference type="SAM" id="MobiDB-lite"/>
    </source>
</evidence>
<dbReference type="GO" id="GO:0046872">
    <property type="term" value="F:metal ion binding"/>
    <property type="evidence" value="ECO:0007669"/>
    <property type="project" value="InterPro"/>
</dbReference>
<dbReference type="InterPro" id="IPR007863">
    <property type="entry name" value="Peptidase_M16_C"/>
</dbReference>
<protein>
    <recommendedName>
        <fullName evidence="3">Alpha-MPP</fullName>
    </recommendedName>
    <alternativeName>
        <fullName evidence="4">Inactive zinc metalloprotease alpha</fullName>
    </alternativeName>
</protein>
<dbReference type="EMBL" id="JAABOA010000169">
    <property type="protein sequence ID" value="KAF9585503.1"/>
    <property type="molecule type" value="Genomic_DNA"/>
</dbReference>
<dbReference type="OrthoDB" id="277191at2759"/>
<dbReference type="GO" id="GO:0005739">
    <property type="term" value="C:mitochondrion"/>
    <property type="evidence" value="ECO:0007669"/>
    <property type="project" value="TreeGrafter"/>
</dbReference>
<dbReference type="Proteomes" id="UP000780801">
    <property type="component" value="Unassembled WGS sequence"/>
</dbReference>
<dbReference type="AlphaFoldDB" id="A0A9P6KHW9"/>
<dbReference type="SUPFAM" id="SSF63411">
    <property type="entry name" value="LuxS/MPP-like metallohydrolase"/>
    <property type="match status" value="2"/>
</dbReference>
<evidence type="ECO:0000256" key="2">
    <source>
        <dbReference type="ARBA" id="ARBA00007261"/>
    </source>
</evidence>
<dbReference type="InterPro" id="IPR001431">
    <property type="entry name" value="Pept_M16_Zn_BS"/>
</dbReference>
<feature type="region of interest" description="Disordered" evidence="6">
    <location>
        <begin position="277"/>
        <end position="296"/>
    </location>
</feature>
<organism evidence="9 10">
    <name type="scientific">Lunasporangiospora selenospora</name>
    <dbReference type="NCBI Taxonomy" id="979761"/>
    <lineage>
        <taxon>Eukaryota</taxon>
        <taxon>Fungi</taxon>
        <taxon>Fungi incertae sedis</taxon>
        <taxon>Mucoromycota</taxon>
        <taxon>Mortierellomycotina</taxon>
        <taxon>Mortierellomycetes</taxon>
        <taxon>Mortierellales</taxon>
        <taxon>Mortierellaceae</taxon>
        <taxon>Lunasporangiospora</taxon>
    </lineage>
</organism>
<keyword evidence="10" id="KW-1185">Reference proteome</keyword>
<name>A0A9P6KHW9_9FUNG</name>
<feature type="domain" description="Peptidase M16 C-terminal" evidence="8">
    <location>
        <begin position="232"/>
        <end position="466"/>
    </location>
</feature>
<dbReference type="InterPro" id="IPR011249">
    <property type="entry name" value="Metalloenz_LuxS/M16"/>
</dbReference>
<dbReference type="PROSITE" id="PS00143">
    <property type="entry name" value="INSULINASE"/>
    <property type="match status" value="1"/>
</dbReference>
<dbReference type="InterPro" id="IPR011765">
    <property type="entry name" value="Pept_M16_N"/>
</dbReference>
<dbReference type="FunFam" id="3.30.830.10:FF:000032">
    <property type="entry name" value="Mitochondrial processing peptidase, alpha subunit"/>
    <property type="match status" value="1"/>
</dbReference>